<dbReference type="EMBL" id="CAKOFQ010007058">
    <property type="protein sequence ID" value="CAH1989182.1"/>
    <property type="molecule type" value="Genomic_DNA"/>
</dbReference>
<comment type="caution">
    <text evidence="4">The sequence shown here is derived from an EMBL/GenBank/DDBJ whole genome shotgun (WGS) entry which is preliminary data.</text>
</comment>
<evidence type="ECO:0000313" key="4">
    <source>
        <dbReference type="EMBL" id="CAH1989182.1"/>
    </source>
</evidence>
<feature type="region of interest" description="Disordered" evidence="2">
    <location>
        <begin position="77"/>
        <end position="104"/>
    </location>
</feature>
<keyword evidence="5" id="KW-1185">Reference proteome</keyword>
<dbReference type="Proteomes" id="UP001152888">
    <property type="component" value="Unassembled WGS sequence"/>
</dbReference>
<organism evidence="4 5">
    <name type="scientific">Acanthoscelides obtectus</name>
    <name type="common">Bean weevil</name>
    <name type="synonym">Bruchus obtectus</name>
    <dbReference type="NCBI Taxonomy" id="200917"/>
    <lineage>
        <taxon>Eukaryota</taxon>
        <taxon>Metazoa</taxon>
        <taxon>Ecdysozoa</taxon>
        <taxon>Arthropoda</taxon>
        <taxon>Hexapoda</taxon>
        <taxon>Insecta</taxon>
        <taxon>Pterygota</taxon>
        <taxon>Neoptera</taxon>
        <taxon>Endopterygota</taxon>
        <taxon>Coleoptera</taxon>
        <taxon>Polyphaga</taxon>
        <taxon>Cucujiformia</taxon>
        <taxon>Chrysomeloidea</taxon>
        <taxon>Chrysomelidae</taxon>
        <taxon>Bruchinae</taxon>
        <taxon>Bruchini</taxon>
        <taxon>Acanthoscelides</taxon>
    </lineage>
</organism>
<evidence type="ECO:0000313" key="5">
    <source>
        <dbReference type="Proteomes" id="UP001152888"/>
    </source>
</evidence>
<evidence type="ECO:0000256" key="1">
    <source>
        <dbReference type="PROSITE-ProRule" id="PRU00371"/>
    </source>
</evidence>
<dbReference type="InterPro" id="IPR004210">
    <property type="entry name" value="BESS_motif"/>
</dbReference>
<feature type="domain" description="BESS" evidence="3">
    <location>
        <begin position="132"/>
        <end position="171"/>
    </location>
</feature>
<accession>A0A9P0PKE8</accession>
<sequence length="312" mass="35021">MLSVDSSDTVGEETMFLKIFDNFYPGIFIGCRNYAFLKTKNFKKGRDRKRCFQTKNVYIYFEQLLFLEPLAQQRKTTSNLETGDADETRTEVLPSTNNTTQKKKNLDKEDEVIKVLQQRILTAPNTDTIISQDDDTLFCLSLVSDFKKILDDMKTDAKCEVLQVLNKYKRVSAPAHGHTTQSVPYNNLGHSSQKAQYNNLGPNVTSSVYLQQAYANTHTPSASGIAQQQHQSVPQMPQNSSPISSIHLASTVTQPQRVTQTQANIHIPLISPTYSSVSSPDSLNTYSAEGYEDISQNDSQDNQNSIIITDLF</sequence>
<reference evidence="4" key="1">
    <citation type="submission" date="2022-03" db="EMBL/GenBank/DDBJ databases">
        <authorList>
            <person name="Sayadi A."/>
        </authorList>
    </citation>
    <scope>NUCLEOTIDE SEQUENCE</scope>
</reference>
<dbReference type="OrthoDB" id="6776244at2759"/>
<comment type="subcellular location">
    <subcellularLocation>
        <location evidence="1">Nucleus</location>
    </subcellularLocation>
</comment>
<proteinExistence type="predicted"/>
<evidence type="ECO:0000256" key="2">
    <source>
        <dbReference type="SAM" id="MobiDB-lite"/>
    </source>
</evidence>
<dbReference type="GO" id="GO:0003677">
    <property type="term" value="F:DNA binding"/>
    <property type="evidence" value="ECO:0007669"/>
    <property type="project" value="InterPro"/>
</dbReference>
<evidence type="ECO:0000259" key="3">
    <source>
        <dbReference type="PROSITE" id="PS51031"/>
    </source>
</evidence>
<gene>
    <name evidence="4" type="ORF">ACAOBT_LOCUS18875</name>
</gene>
<dbReference type="AlphaFoldDB" id="A0A9P0PKE8"/>
<name>A0A9P0PKE8_ACAOB</name>
<protein>
    <recommendedName>
        <fullName evidence="3">BESS domain-containing protein</fullName>
    </recommendedName>
</protein>
<dbReference type="GO" id="GO:0005634">
    <property type="term" value="C:nucleus"/>
    <property type="evidence" value="ECO:0007669"/>
    <property type="project" value="UniProtKB-SubCell"/>
</dbReference>
<keyword evidence="1" id="KW-0539">Nucleus</keyword>
<dbReference type="PROSITE" id="PS51031">
    <property type="entry name" value="BESS"/>
    <property type="match status" value="1"/>
</dbReference>